<keyword evidence="2" id="KW-1185">Reference proteome</keyword>
<accession>A0A494Z2U3</accession>
<organism evidence="1 2">
    <name type="scientific">Oceanobacillus bengalensis</name>
    <dbReference type="NCBI Taxonomy" id="1435466"/>
    <lineage>
        <taxon>Bacteria</taxon>
        <taxon>Bacillati</taxon>
        <taxon>Bacillota</taxon>
        <taxon>Bacilli</taxon>
        <taxon>Bacillales</taxon>
        <taxon>Bacillaceae</taxon>
        <taxon>Oceanobacillus</taxon>
    </lineage>
</organism>
<proteinExistence type="predicted"/>
<reference evidence="1 2" key="1">
    <citation type="journal article" date="2015" name="Antonie Van Leeuwenhoek">
        <title>Oceanobacillus bengalensis sp. nov., a bacterium isolated from seawater of the Bay of Bengal.</title>
        <authorList>
            <person name="Yongchang O."/>
            <person name="Xiang W."/>
            <person name="Wang G."/>
        </authorList>
    </citation>
    <scope>NUCLEOTIDE SEQUENCE [LARGE SCALE GENOMIC DNA]</scope>
    <source>
        <strain evidence="1 2">MCCC 1K00260</strain>
    </source>
</reference>
<evidence type="ECO:0000313" key="1">
    <source>
        <dbReference type="EMBL" id="RKQ16846.1"/>
    </source>
</evidence>
<name>A0A494Z2U3_9BACI</name>
<evidence type="ECO:0000313" key="2">
    <source>
        <dbReference type="Proteomes" id="UP000281813"/>
    </source>
</evidence>
<dbReference type="RefSeq" id="WP_121129741.1">
    <property type="nucleotide sequence ID" value="NZ_JBHUFK010000033.1"/>
</dbReference>
<dbReference type="Proteomes" id="UP000281813">
    <property type="component" value="Unassembled WGS sequence"/>
</dbReference>
<gene>
    <name evidence="1" type="ORF">D8M05_06220</name>
</gene>
<sequence length="157" mass="17512">MGQISIVLANAHMEQLKDEGIQRELRDVQTFFDANDFPFKDGTVNFVILRGLYNHIEKIMTIVGVFVNKTGKTIDELKGTVAFDLAEEKSNAKFAELDFHFQSNFLGKLEKDSGFIIHIQVPASGLDKNKDVYNATELTGEVKGVEINTVGESNNTQ</sequence>
<dbReference type="AlphaFoldDB" id="A0A494Z2U3"/>
<comment type="caution">
    <text evidence="1">The sequence shown here is derived from an EMBL/GenBank/DDBJ whole genome shotgun (WGS) entry which is preliminary data.</text>
</comment>
<protein>
    <submittedName>
        <fullName evidence="1">Uncharacterized protein</fullName>
    </submittedName>
</protein>
<dbReference type="EMBL" id="RBZO01000007">
    <property type="protein sequence ID" value="RKQ16846.1"/>
    <property type="molecule type" value="Genomic_DNA"/>
</dbReference>